<dbReference type="OrthoDB" id="6509636at2759"/>
<organism evidence="4 5">
    <name type="scientific">Aspergillus puulaauensis</name>
    <dbReference type="NCBI Taxonomy" id="1220207"/>
    <lineage>
        <taxon>Eukaryota</taxon>
        <taxon>Fungi</taxon>
        <taxon>Dikarya</taxon>
        <taxon>Ascomycota</taxon>
        <taxon>Pezizomycotina</taxon>
        <taxon>Eurotiomycetes</taxon>
        <taxon>Eurotiomycetidae</taxon>
        <taxon>Eurotiales</taxon>
        <taxon>Aspergillaceae</taxon>
        <taxon>Aspergillus</taxon>
    </lineage>
</organism>
<reference evidence="4" key="2">
    <citation type="submission" date="2021-02" db="EMBL/GenBank/DDBJ databases">
        <title>Aspergillus puulaauensis MK2 genome sequence.</title>
        <authorList>
            <person name="Futagami T."/>
            <person name="Mori K."/>
            <person name="Kadooka C."/>
            <person name="Tanaka T."/>
        </authorList>
    </citation>
    <scope>NUCLEOTIDE SEQUENCE</scope>
    <source>
        <strain evidence="4">MK2</strain>
    </source>
</reference>
<evidence type="ECO:0000259" key="3">
    <source>
        <dbReference type="Pfam" id="PF13193"/>
    </source>
</evidence>
<name>A0A7R8ARE1_9EURO</name>
<keyword evidence="2" id="KW-0436">Ligase</keyword>
<keyword evidence="5" id="KW-1185">Reference proteome</keyword>
<comment type="similarity">
    <text evidence="1">Belongs to the ATP-dependent AMP-binding enzyme family.</text>
</comment>
<dbReference type="GO" id="GO:0016405">
    <property type="term" value="F:CoA-ligase activity"/>
    <property type="evidence" value="ECO:0007669"/>
    <property type="project" value="TreeGrafter"/>
</dbReference>
<gene>
    <name evidence="4" type="ORF">APUU_61050S</name>
</gene>
<protein>
    <recommendedName>
        <fullName evidence="3">AMP-binding enzyme C-terminal domain-containing protein</fullName>
    </recommendedName>
</protein>
<evidence type="ECO:0000256" key="1">
    <source>
        <dbReference type="ARBA" id="ARBA00006432"/>
    </source>
</evidence>
<evidence type="ECO:0000256" key="2">
    <source>
        <dbReference type="ARBA" id="ARBA00022598"/>
    </source>
</evidence>
<dbReference type="PANTHER" id="PTHR24096:SF149">
    <property type="entry name" value="AMP-BINDING DOMAIN-CONTAINING PROTEIN-RELATED"/>
    <property type="match status" value="1"/>
</dbReference>
<dbReference type="Gene3D" id="3.30.300.30">
    <property type="match status" value="1"/>
</dbReference>
<dbReference type="InterPro" id="IPR025110">
    <property type="entry name" value="AMP-bd_C"/>
</dbReference>
<accession>A0A7R8ARE1</accession>
<sequence>MHGQHLLGNSLSPSNRMGCRSHALALVFPRVVSCKQDALRVGIERDSGPEAKITLGVDIPFILKCQVSPREIEEVVRSHKAVNDAAAVALELEDGNELPTAFVVLENGVIADLSRLLDDIGTFVEKHVNPYKKLRGGVHVVDEIPKNAMGKVQRLRQKTAQTKL</sequence>
<dbReference type="InterPro" id="IPR045851">
    <property type="entry name" value="AMP-bd_C_sf"/>
</dbReference>
<dbReference type="AlphaFoldDB" id="A0A7R8ARE1"/>
<feature type="domain" description="AMP-binding enzyme C-terminal" evidence="3">
    <location>
        <begin position="71"/>
        <end position="151"/>
    </location>
</feature>
<dbReference type="RefSeq" id="XP_041560188.1">
    <property type="nucleotide sequence ID" value="XM_041694349.1"/>
</dbReference>
<dbReference type="PANTHER" id="PTHR24096">
    <property type="entry name" value="LONG-CHAIN-FATTY-ACID--COA LIGASE"/>
    <property type="match status" value="1"/>
</dbReference>
<dbReference type="KEGG" id="apuu:APUU_61050S"/>
<evidence type="ECO:0000313" key="5">
    <source>
        <dbReference type="Proteomes" id="UP000654913"/>
    </source>
</evidence>
<dbReference type="GeneID" id="64977999"/>
<dbReference type="Pfam" id="PF13193">
    <property type="entry name" value="AMP-binding_C"/>
    <property type="match status" value="1"/>
</dbReference>
<proteinExistence type="inferred from homology"/>
<reference evidence="4" key="1">
    <citation type="submission" date="2021-01" db="EMBL/GenBank/DDBJ databases">
        <authorList>
            <consortium name="Aspergillus puulaauensis MK2 genome sequencing consortium"/>
            <person name="Kazuki M."/>
            <person name="Futagami T."/>
        </authorList>
    </citation>
    <scope>NUCLEOTIDE SEQUENCE</scope>
    <source>
        <strain evidence="4">MK2</strain>
    </source>
</reference>
<dbReference type="Proteomes" id="UP000654913">
    <property type="component" value="Chromosome 6"/>
</dbReference>
<dbReference type="EMBL" id="AP024448">
    <property type="protein sequence ID" value="BCS28002.1"/>
    <property type="molecule type" value="Genomic_DNA"/>
</dbReference>
<evidence type="ECO:0000313" key="4">
    <source>
        <dbReference type="EMBL" id="BCS28002.1"/>
    </source>
</evidence>
<dbReference type="SUPFAM" id="SSF56801">
    <property type="entry name" value="Acetyl-CoA synthetase-like"/>
    <property type="match status" value="1"/>
</dbReference>